<dbReference type="KEGG" id="cic:CICLE_v10003546mg"/>
<accession>V4T7B4</accession>
<dbReference type="Pfam" id="PF00067">
    <property type="entry name" value="p450"/>
    <property type="match status" value="1"/>
</dbReference>
<dbReference type="PANTHER" id="PTHR47950">
    <property type="entry name" value="CYTOCHROME P450, FAMILY 76, SUBFAMILY C, POLYPEPTIDE 5-RELATED"/>
    <property type="match status" value="1"/>
</dbReference>
<evidence type="ECO:0000313" key="3">
    <source>
        <dbReference type="Proteomes" id="UP000030687"/>
    </source>
</evidence>
<dbReference type="OMA" id="KVCATHM"/>
<dbReference type="SUPFAM" id="SSF48264">
    <property type="entry name" value="Cytochrome P450"/>
    <property type="match status" value="1"/>
</dbReference>
<evidence type="ECO:0008006" key="4">
    <source>
        <dbReference type="Google" id="ProtNLM"/>
    </source>
</evidence>
<proteinExistence type="inferred from homology"/>
<dbReference type="PRINTS" id="PR00463">
    <property type="entry name" value="EP450I"/>
</dbReference>
<dbReference type="eggNOG" id="KOG0156">
    <property type="taxonomic scope" value="Eukaryota"/>
</dbReference>
<dbReference type="AlphaFoldDB" id="V4T7B4"/>
<dbReference type="GO" id="GO:0016705">
    <property type="term" value="F:oxidoreductase activity, acting on paired donors, with incorporation or reduction of molecular oxygen"/>
    <property type="evidence" value="ECO:0007669"/>
    <property type="project" value="InterPro"/>
</dbReference>
<feature type="non-terminal residue" evidence="2">
    <location>
        <position position="1"/>
    </location>
</feature>
<comment type="similarity">
    <text evidence="1">Belongs to the cytochrome P450 family.</text>
</comment>
<sequence>STRPPQSFNGCFLYVSAPWRNLWKVCATHMFTKNQLDASQAIRHKRCNNYLTMCIEVARGVRRSVDIDSLLNLARGNNSEPSLFDIKHVLLVRTDTTSRTVEWAVAEFLHNPKVLTTAQYELRELLGNHDGEVDRAMGRDSNIWQNPISFVHESFLDSEIDVKGRDFEFIPFGAGRRIYPGLPLAHRMAHYLMLASLLYTFDWKLSAGLKPEDLDANDEFGRALHKALPLLAILSKSNSIS</sequence>
<dbReference type="Proteomes" id="UP000030687">
    <property type="component" value="Unassembled WGS sequence"/>
</dbReference>
<dbReference type="InterPro" id="IPR001128">
    <property type="entry name" value="Cyt_P450"/>
</dbReference>
<dbReference type="InterPro" id="IPR036396">
    <property type="entry name" value="Cyt_P450_sf"/>
</dbReference>
<keyword evidence="3" id="KW-1185">Reference proteome</keyword>
<name>V4T7B4_CITCL</name>
<reference evidence="2 3" key="1">
    <citation type="submission" date="2013-10" db="EMBL/GenBank/DDBJ databases">
        <authorList>
            <consortium name="International Citrus Genome Consortium"/>
            <person name="Jenkins J."/>
            <person name="Schmutz J."/>
            <person name="Prochnik S."/>
            <person name="Rokhsar D."/>
            <person name="Gmitter F."/>
            <person name="Ollitrault P."/>
            <person name="Machado M."/>
            <person name="Talon M."/>
            <person name="Wincker P."/>
            <person name="Jaillon O."/>
            <person name="Morgante M."/>
        </authorList>
    </citation>
    <scope>NUCLEOTIDE SEQUENCE</scope>
    <source>
        <strain evidence="3">cv. Clemenules</strain>
    </source>
</reference>
<dbReference type="InterPro" id="IPR002401">
    <property type="entry name" value="Cyt_P450_E_grp-I"/>
</dbReference>
<gene>
    <name evidence="2" type="ORF">CICLE_v10003546mg</name>
</gene>
<dbReference type="GO" id="GO:0020037">
    <property type="term" value="F:heme binding"/>
    <property type="evidence" value="ECO:0007669"/>
    <property type="project" value="InterPro"/>
</dbReference>
<dbReference type="GO" id="GO:0005506">
    <property type="term" value="F:iron ion binding"/>
    <property type="evidence" value="ECO:0007669"/>
    <property type="project" value="InterPro"/>
</dbReference>
<organism evidence="2 3">
    <name type="scientific">Citrus clementina</name>
    <name type="common">Clementine</name>
    <name type="synonym">Citrus deliciosa x Citrus sinensis</name>
    <dbReference type="NCBI Taxonomy" id="85681"/>
    <lineage>
        <taxon>Eukaryota</taxon>
        <taxon>Viridiplantae</taxon>
        <taxon>Streptophyta</taxon>
        <taxon>Embryophyta</taxon>
        <taxon>Tracheophyta</taxon>
        <taxon>Spermatophyta</taxon>
        <taxon>Magnoliopsida</taxon>
        <taxon>eudicotyledons</taxon>
        <taxon>Gunneridae</taxon>
        <taxon>Pentapetalae</taxon>
        <taxon>rosids</taxon>
        <taxon>malvids</taxon>
        <taxon>Sapindales</taxon>
        <taxon>Rutaceae</taxon>
        <taxon>Aurantioideae</taxon>
        <taxon>Citrus</taxon>
    </lineage>
</organism>
<dbReference type="PANTHER" id="PTHR47950:SF44">
    <property type="entry name" value="CYTOCHROME P450, FAMILY 76, SUBFAMILY C, POLYPEPTIDE 5-RELATED"/>
    <property type="match status" value="1"/>
</dbReference>
<protein>
    <recommendedName>
        <fullName evidence="4">Cytochrome P450</fullName>
    </recommendedName>
</protein>
<dbReference type="Gramene" id="ESR47355">
    <property type="protein sequence ID" value="ESR47355"/>
    <property type="gene ID" value="CICLE_v10003546mg"/>
</dbReference>
<dbReference type="EMBL" id="KI536799">
    <property type="protein sequence ID" value="ESR47355.1"/>
    <property type="molecule type" value="Genomic_DNA"/>
</dbReference>
<evidence type="ECO:0000313" key="2">
    <source>
        <dbReference type="EMBL" id="ESR47355.1"/>
    </source>
</evidence>
<dbReference type="GO" id="GO:0004497">
    <property type="term" value="F:monooxygenase activity"/>
    <property type="evidence" value="ECO:0007669"/>
    <property type="project" value="InterPro"/>
</dbReference>
<dbReference type="InParanoid" id="V4T7B4"/>
<evidence type="ECO:0000256" key="1">
    <source>
        <dbReference type="ARBA" id="ARBA00010617"/>
    </source>
</evidence>
<dbReference type="Gene3D" id="1.10.630.10">
    <property type="entry name" value="Cytochrome P450"/>
    <property type="match status" value="2"/>
</dbReference>